<organism evidence="1 2">
    <name type="scientific">Botryosphaeria dothidea</name>
    <dbReference type="NCBI Taxonomy" id="55169"/>
    <lineage>
        <taxon>Eukaryota</taxon>
        <taxon>Fungi</taxon>
        <taxon>Dikarya</taxon>
        <taxon>Ascomycota</taxon>
        <taxon>Pezizomycotina</taxon>
        <taxon>Dothideomycetes</taxon>
        <taxon>Dothideomycetes incertae sedis</taxon>
        <taxon>Botryosphaeriales</taxon>
        <taxon>Botryosphaeriaceae</taxon>
        <taxon>Botryosphaeria</taxon>
    </lineage>
</organism>
<dbReference type="AlphaFoldDB" id="A0A8H4J8F8"/>
<comment type="caution">
    <text evidence="1">The sequence shown here is derived from an EMBL/GenBank/DDBJ whole genome shotgun (WGS) entry which is preliminary data.</text>
</comment>
<proteinExistence type="predicted"/>
<evidence type="ECO:0000313" key="1">
    <source>
        <dbReference type="EMBL" id="KAF4312873.1"/>
    </source>
</evidence>
<dbReference type="Pfam" id="PF26639">
    <property type="entry name" value="Het-6_barrel"/>
    <property type="match status" value="1"/>
</dbReference>
<sequence>MAIDGVETLPSDGPSIKLHSASGPMVGELLGPSRVGNHYPTTNYSYASVLRHLGYDALPTFRQLYGDERTPFWSYVEEQKRKKIGKMRSWKARRRSKKEVREVDDHAECLLNCLAYKAGHSLTPMRSFFTTDLGFMGLAPLTAAKRDEVWVILGAETPMLLRRRDEGYHSFVGECFVYGIMHGEVVKGLDWKKVEEVELR</sequence>
<dbReference type="EMBL" id="WWBZ02000002">
    <property type="protein sequence ID" value="KAF4312873.1"/>
    <property type="molecule type" value="Genomic_DNA"/>
</dbReference>
<gene>
    <name evidence="1" type="ORF">GTA08_BOTSDO11946</name>
</gene>
<protein>
    <submittedName>
        <fullName evidence="1">Uncharacterized protein</fullName>
    </submittedName>
</protein>
<keyword evidence="2" id="KW-1185">Reference proteome</keyword>
<name>A0A8H4J8F8_9PEZI</name>
<evidence type="ECO:0000313" key="2">
    <source>
        <dbReference type="Proteomes" id="UP000572817"/>
    </source>
</evidence>
<dbReference type="Proteomes" id="UP000572817">
    <property type="component" value="Unassembled WGS sequence"/>
</dbReference>
<accession>A0A8H4J8F8</accession>
<reference evidence="1" key="1">
    <citation type="submission" date="2020-04" db="EMBL/GenBank/DDBJ databases">
        <title>Genome Assembly and Annotation of Botryosphaeria dothidea sdau 11-99, a Latent Pathogen of Apple Fruit Ring Rot in China.</title>
        <authorList>
            <person name="Yu C."/>
            <person name="Diao Y."/>
            <person name="Lu Q."/>
            <person name="Zhao J."/>
            <person name="Cui S."/>
            <person name="Peng C."/>
            <person name="He B."/>
            <person name="Liu H."/>
        </authorList>
    </citation>
    <scope>NUCLEOTIDE SEQUENCE [LARGE SCALE GENOMIC DNA]</scope>
    <source>
        <strain evidence="1">Sdau11-99</strain>
    </source>
</reference>
<dbReference type="OrthoDB" id="2157530at2759"/>